<evidence type="ECO:0000256" key="2">
    <source>
        <dbReference type="SAM" id="Phobius"/>
    </source>
</evidence>
<sequence length="305" mass="34703">MKQQNKNILSATITLAIALLSIFLIFAVLRSNQSENEIQQSDSKTLLQTEPPPSESRQQITGLTSEEEEQIHHKMRNFSLNNPESIHTLQSLIQPYADDLLANQASVLNTLDIYNINEEDVSQHILPDYPAQYMNLSPKQFDVPLLLQKDPEWRNIKYGNEYYEPLGDAGCAILTLAMLESYFSNKIILPTDILAWSKGDYYVNNEGTSWLIFGDFAEAFDYQFMNYGGNFYEAMKGLDKGELIVASVEPGFFTDIGHILLIRGYNNGKVYVNDPNDDLTKMYSIQGLDESIFLDEGVNYWGFTK</sequence>
<evidence type="ECO:0000256" key="1">
    <source>
        <dbReference type="SAM" id="MobiDB-lite"/>
    </source>
</evidence>
<dbReference type="RefSeq" id="WP_118991520.1">
    <property type="nucleotide sequence ID" value="NZ_CP023434.1"/>
</dbReference>
<dbReference type="AlphaFoldDB" id="A0A347WNK9"/>
<keyword evidence="2" id="KW-1133">Transmembrane helix</keyword>
<evidence type="ECO:0000313" key="4">
    <source>
        <dbReference type="EMBL" id="AXY26666.1"/>
    </source>
</evidence>
<feature type="compositionally biased region" description="Polar residues" evidence="1">
    <location>
        <begin position="37"/>
        <end position="48"/>
    </location>
</feature>
<feature type="region of interest" description="Disordered" evidence="1">
    <location>
        <begin position="37"/>
        <end position="61"/>
    </location>
</feature>
<dbReference type="Proteomes" id="UP000263232">
    <property type="component" value="Chromosome"/>
</dbReference>
<dbReference type="Pfam" id="PF13529">
    <property type="entry name" value="Peptidase_C39_2"/>
    <property type="match status" value="1"/>
</dbReference>
<keyword evidence="2" id="KW-0812">Transmembrane</keyword>
<gene>
    <name evidence="4" type="ORF">CL176_12015</name>
</gene>
<reference evidence="4 5" key="1">
    <citation type="submission" date="2017-09" db="EMBL/GenBank/DDBJ databases">
        <title>Complete genome sequence of Oxytococcus suis strain ZY16052.</title>
        <authorList>
            <person name="Li F."/>
        </authorList>
    </citation>
    <scope>NUCLEOTIDE SEQUENCE [LARGE SCALE GENOMIC DNA]</scope>
    <source>
        <strain evidence="4 5">ZY16052</strain>
    </source>
</reference>
<feature type="transmembrane region" description="Helical" evidence="2">
    <location>
        <begin position="7"/>
        <end position="29"/>
    </location>
</feature>
<dbReference type="EMBL" id="CP023434">
    <property type="protein sequence ID" value="AXY26666.1"/>
    <property type="molecule type" value="Genomic_DNA"/>
</dbReference>
<organism evidence="4 5">
    <name type="scientific">Suicoccus acidiformans</name>
    <dbReference type="NCBI Taxonomy" id="2036206"/>
    <lineage>
        <taxon>Bacteria</taxon>
        <taxon>Bacillati</taxon>
        <taxon>Bacillota</taxon>
        <taxon>Bacilli</taxon>
        <taxon>Lactobacillales</taxon>
        <taxon>Aerococcaceae</taxon>
        <taxon>Suicoccus</taxon>
    </lineage>
</organism>
<evidence type="ECO:0000259" key="3">
    <source>
        <dbReference type="Pfam" id="PF13529"/>
    </source>
</evidence>
<dbReference type="KEGG" id="abae:CL176_12015"/>
<accession>A0A347WNK9</accession>
<evidence type="ECO:0000313" key="5">
    <source>
        <dbReference type="Proteomes" id="UP000263232"/>
    </source>
</evidence>
<dbReference type="Gene3D" id="3.90.70.10">
    <property type="entry name" value="Cysteine proteinases"/>
    <property type="match status" value="1"/>
</dbReference>
<feature type="domain" description="Peptidase C39-like" evidence="3">
    <location>
        <begin position="142"/>
        <end position="276"/>
    </location>
</feature>
<protein>
    <recommendedName>
        <fullName evidence="3">Peptidase C39-like domain-containing protein</fullName>
    </recommendedName>
</protein>
<dbReference type="OrthoDB" id="3186156at2"/>
<dbReference type="InterPro" id="IPR039564">
    <property type="entry name" value="Peptidase_C39-like"/>
</dbReference>
<name>A0A347WNK9_9LACT</name>
<keyword evidence="5" id="KW-1185">Reference proteome</keyword>
<keyword evidence="2" id="KW-0472">Membrane</keyword>
<proteinExistence type="predicted"/>